<gene>
    <name evidence="1" type="ORF">SAMN04515656_101214</name>
</gene>
<dbReference type="Proteomes" id="UP000199394">
    <property type="component" value="Unassembled WGS sequence"/>
</dbReference>
<evidence type="ECO:0000313" key="2">
    <source>
        <dbReference type="Proteomes" id="UP000199394"/>
    </source>
</evidence>
<evidence type="ECO:0008006" key="3">
    <source>
        <dbReference type="Google" id="ProtNLM"/>
    </source>
</evidence>
<organism evidence="1 2">
    <name type="scientific">Eubacterium aggregans</name>
    <dbReference type="NCBI Taxonomy" id="81409"/>
    <lineage>
        <taxon>Bacteria</taxon>
        <taxon>Bacillati</taxon>
        <taxon>Bacillota</taxon>
        <taxon>Clostridia</taxon>
        <taxon>Eubacteriales</taxon>
        <taxon>Eubacteriaceae</taxon>
        <taxon>Eubacterium</taxon>
    </lineage>
</organism>
<sequence>MSNEVIGNNLPSRVVDLTDQYTNCVDETFVKHSDLTLISNQDMSWDGAHSVRVYKVTTSPMSDYDRSGAESRASRYGHIDGLDATTEIMTLKNDRSFTFAIDKLDRDETQQAMQAATALARQIGLVVFPEVEKYLYNVVAEGAGNKPAPKALTKENIYDEIIEANAILDDAQVPSKNRVLIVPPKVYVLLKKSADIMMSTDIAQEKRDKGVIANIDGCQVIKVPESQLPKNFGFMITHPVATVAPLKLRDYKIHADPPGISGDLVEGRVCYDAFVLDNKVKAIYYQEQPDLSLKTLTIGSLALTPTFDGGVTNYTADTTDATNVITANAEYEGATVTIKNGSTVVSSGSAATWASGPNPVTITVKEGTRSKVYEVIVTKS</sequence>
<proteinExistence type="predicted"/>
<dbReference type="STRING" id="81409.SAMN04515656_101214"/>
<dbReference type="RefSeq" id="WP_176966567.1">
    <property type="nucleotide sequence ID" value="NZ_FNRK01000001.1"/>
</dbReference>
<dbReference type="EMBL" id="FNRK01000001">
    <property type="protein sequence ID" value="SDZ94007.1"/>
    <property type="molecule type" value="Genomic_DNA"/>
</dbReference>
<name>A0A1H3X3N9_9FIRM</name>
<accession>A0A1H3X3N9</accession>
<evidence type="ECO:0000313" key="1">
    <source>
        <dbReference type="EMBL" id="SDZ94007.1"/>
    </source>
</evidence>
<reference evidence="1 2" key="1">
    <citation type="submission" date="2016-10" db="EMBL/GenBank/DDBJ databases">
        <authorList>
            <person name="de Groot N.N."/>
        </authorList>
    </citation>
    <scope>NUCLEOTIDE SEQUENCE [LARGE SCALE GENOMIC DNA]</scope>
    <source>
        <strain evidence="1 2">SR12</strain>
    </source>
</reference>
<protein>
    <recommendedName>
        <fullName evidence="3">Cadherin-like beta sandwich domain-containing protein</fullName>
    </recommendedName>
</protein>
<dbReference type="AlphaFoldDB" id="A0A1H3X3N9"/>
<keyword evidence="2" id="KW-1185">Reference proteome</keyword>